<protein>
    <submittedName>
        <fullName evidence="3">Cobalamin biosynthesis protein</fullName>
    </submittedName>
</protein>
<feature type="compositionally biased region" description="Basic residues" evidence="1">
    <location>
        <begin position="1"/>
        <end position="18"/>
    </location>
</feature>
<dbReference type="Proteomes" id="UP000483004">
    <property type="component" value="Unassembled WGS sequence"/>
</dbReference>
<dbReference type="PANTHER" id="PTHR37477:SF1">
    <property type="entry name" value="COBALT-PRECORRIN-5A HYDROLASE"/>
    <property type="match status" value="1"/>
</dbReference>
<feature type="compositionally biased region" description="Basic and acidic residues" evidence="1">
    <location>
        <begin position="131"/>
        <end position="142"/>
    </location>
</feature>
<evidence type="ECO:0000259" key="2">
    <source>
        <dbReference type="Pfam" id="PF01890"/>
    </source>
</evidence>
<gene>
    <name evidence="3" type="ORF">F9B16_19120</name>
</gene>
<dbReference type="OrthoDB" id="9804789at2"/>
<dbReference type="InterPro" id="IPR052553">
    <property type="entry name" value="CbiG_hydrolase"/>
</dbReference>
<feature type="domain" description="CobE/GbiG C-terminal" evidence="2">
    <location>
        <begin position="154"/>
        <end position="275"/>
    </location>
</feature>
<name>A0A6L3W063_9ACTN</name>
<feature type="region of interest" description="Disordered" evidence="1">
    <location>
        <begin position="288"/>
        <end position="307"/>
    </location>
</feature>
<dbReference type="SUPFAM" id="SSF159664">
    <property type="entry name" value="CobE/GbiG C-terminal domain-like"/>
    <property type="match status" value="1"/>
</dbReference>
<comment type="caution">
    <text evidence="3">The sequence shown here is derived from an EMBL/GenBank/DDBJ whole genome shotgun (WGS) entry which is preliminary data.</text>
</comment>
<feature type="region of interest" description="Disordered" evidence="1">
    <location>
        <begin position="1"/>
        <end position="145"/>
    </location>
</feature>
<reference evidence="3 4" key="1">
    <citation type="submission" date="2019-09" db="EMBL/GenBank/DDBJ databases">
        <title>Actinomadura physcomitrii sp. nov., a novel actinomycete isolated from moss [Physcomitrium sphaericum (Ludw) Fuernr].</title>
        <authorList>
            <person name="Liu C."/>
            <person name="Zhuang X."/>
        </authorList>
    </citation>
    <scope>NUCLEOTIDE SEQUENCE [LARGE SCALE GENOMIC DNA]</scope>
    <source>
        <strain evidence="3 4">CYP1-1B</strain>
    </source>
</reference>
<feature type="compositionally biased region" description="Basic residues" evidence="1">
    <location>
        <begin position="73"/>
        <end position="98"/>
    </location>
</feature>
<dbReference type="Gene3D" id="3.30.420.180">
    <property type="entry name" value="CobE/GbiG C-terminal domain"/>
    <property type="match status" value="1"/>
</dbReference>
<evidence type="ECO:0000313" key="3">
    <source>
        <dbReference type="EMBL" id="KAB2379872.1"/>
    </source>
</evidence>
<dbReference type="Pfam" id="PF01890">
    <property type="entry name" value="CbiG_C"/>
    <property type="match status" value="1"/>
</dbReference>
<sequence>MRPLRRGGRRSRPRRLRLRPAAGERPQARRPGRGVAGRDRDGRRSPARSRRRLPGGRVLRGAGHLRLAGPPPSRRHGTGRRHSRAHGRPRRSRLHRPRHDPPGDPAHRRSGTAVPGHAPLGRATRGRPRTAGREADQEHRDAPAPARTLGPVTLVIGVGASSRADAREIGGLIRAVLDHDGLRGEDVACVATVEARAGTGGVRDAAGMFGFHLVAYPVGVLAQVAVPNPAEGVRARTGTASVAEAAALHGARALGGDALLVVEKRATARATAAVARIVPAVRAAGAPDIAGDPRITGEPGDPGEAGS</sequence>
<dbReference type="AlphaFoldDB" id="A0A6L3W063"/>
<evidence type="ECO:0000313" key="4">
    <source>
        <dbReference type="Proteomes" id="UP000483004"/>
    </source>
</evidence>
<dbReference type="EMBL" id="WBMR01000050">
    <property type="protein sequence ID" value="KAB2379872.1"/>
    <property type="molecule type" value="Genomic_DNA"/>
</dbReference>
<evidence type="ECO:0000256" key="1">
    <source>
        <dbReference type="SAM" id="MobiDB-lite"/>
    </source>
</evidence>
<feature type="compositionally biased region" description="Basic residues" evidence="1">
    <location>
        <begin position="45"/>
        <end position="54"/>
    </location>
</feature>
<organism evidence="3 4">
    <name type="scientific">Actinomadura montaniterrae</name>
    <dbReference type="NCBI Taxonomy" id="1803903"/>
    <lineage>
        <taxon>Bacteria</taxon>
        <taxon>Bacillati</taxon>
        <taxon>Actinomycetota</taxon>
        <taxon>Actinomycetes</taxon>
        <taxon>Streptosporangiales</taxon>
        <taxon>Thermomonosporaceae</taxon>
        <taxon>Actinomadura</taxon>
    </lineage>
</organism>
<dbReference type="InterPro" id="IPR036518">
    <property type="entry name" value="CobE/GbiG_C_sf"/>
</dbReference>
<dbReference type="GO" id="GO:0009236">
    <property type="term" value="P:cobalamin biosynthetic process"/>
    <property type="evidence" value="ECO:0007669"/>
    <property type="project" value="InterPro"/>
</dbReference>
<keyword evidence="4" id="KW-1185">Reference proteome</keyword>
<accession>A0A6L3W063</accession>
<dbReference type="PANTHER" id="PTHR37477">
    <property type="entry name" value="COBALT-PRECORRIN-5A HYDROLASE"/>
    <property type="match status" value="1"/>
</dbReference>
<proteinExistence type="predicted"/>
<dbReference type="InterPro" id="IPR002750">
    <property type="entry name" value="CobE/GbiG_C"/>
</dbReference>